<protein>
    <submittedName>
        <fullName evidence="1">Uncharacterized protein</fullName>
    </submittedName>
</protein>
<proteinExistence type="predicted"/>
<accession>A0ABS9SQE6</accession>
<organism evidence="1 2">
    <name type="scientific">Niabella ginsengisoli</name>
    <dbReference type="NCBI Taxonomy" id="522298"/>
    <lineage>
        <taxon>Bacteria</taxon>
        <taxon>Pseudomonadati</taxon>
        <taxon>Bacteroidota</taxon>
        <taxon>Chitinophagia</taxon>
        <taxon>Chitinophagales</taxon>
        <taxon>Chitinophagaceae</taxon>
        <taxon>Niabella</taxon>
    </lineage>
</organism>
<evidence type="ECO:0000313" key="2">
    <source>
        <dbReference type="Proteomes" id="UP001202248"/>
    </source>
</evidence>
<dbReference type="RefSeq" id="WP_240832954.1">
    <property type="nucleotide sequence ID" value="NZ_JAKWBL010000004.1"/>
</dbReference>
<comment type="caution">
    <text evidence="1">The sequence shown here is derived from an EMBL/GenBank/DDBJ whole genome shotgun (WGS) entry which is preliminary data.</text>
</comment>
<dbReference type="Proteomes" id="UP001202248">
    <property type="component" value="Unassembled WGS sequence"/>
</dbReference>
<reference evidence="1 2" key="1">
    <citation type="submission" date="2022-02" db="EMBL/GenBank/DDBJ databases">
        <authorList>
            <person name="Min J."/>
        </authorList>
    </citation>
    <scope>NUCLEOTIDE SEQUENCE [LARGE SCALE GENOMIC DNA]</scope>
    <source>
        <strain evidence="1 2">GR10-1</strain>
    </source>
</reference>
<name>A0ABS9SQE6_9BACT</name>
<gene>
    <name evidence="1" type="ORF">MKP09_23295</name>
</gene>
<sequence length="58" mass="6694">MWIYQPSVGVGFRVKSVVIDYAFANLANQSNPLFTHVFSLRLDIDRKKKLLPFEVVKP</sequence>
<keyword evidence="2" id="KW-1185">Reference proteome</keyword>
<dbReference type="EMBL" id="JAKWBL010000004">
    <property type="protein sequence ID" value="MCH5600629.1"/>
    <property type="molecule type" value="Genomic_DNA"/>
</dbReference>
<evidence type="ECO:0000313" key="1">
    <source>
        <dbReference type="EMBL" id="MCH5600629.1"/>
    </source>
</evidence>